<keyword evidence="2" id="KW-1185">Reference proteome</keyword>
<dbReference type="AlphaFoldDB" id="A0AAV6XUB6"/>
<protein>
    <recommendedName>
        <fullName evidence="3">LAGLIDADG homing endonuclease</fullName>
    </recommendedName>
</protein>
<dbReference type="EMBL" id="WHWC01000004">
    <property type="protein sequence ID" value="KAG8384211.1"/>
    <property type="molecule type" value="Genomic_DNA"/>
</dbReference>
<evidence type="ECO:0008006" key="3">
    <source>
        <dbReference type="Google" id="ProtNLM"/>
    </source>
</evidence>
<proteinExistence type="predicted"/>
<name>A0AAV6XUB6_9LAMI</name>
<dbReference type="Proteomes" id="UP000826271">
    <property type="component" value="Unassembled WGS sequence"/>
</dbReference>
<evidence type="ECO:0000313" key="2">
    <source>
        <dbReference type="Proteomes" id="UP000826271"/>
    </source>
</evidence>
<comment type="caution">
    <text evidence="1">The sequence shown here is derived from an EMBL/GenBank/DDBJ whole genome shotgun (WGS) entry which is preliminary data.</text>
</comment>
<organism evidence="1 2">
    <name type="scientific">Buddleja alternifolia</name>
    <dbReference type="NCBI Taxonomy" id="168488"/>
    <lineage>
        <taxon>Eukaryota</taxon>
        <taxon>Viridiplantae</taxon>
        <taxon>Streptophyta</taxon>
        <taxon>Embryophyta</taxon>
        <taxon>Tracheophyta</taxon>
        <taxon>Spermatophyta</taxon>
        <taxon>Magnoliopsida</taxon>
        <taxon>eudicotyledons</taxon>
        <taxon>Gunneridae</taxon>
        <taxon>Pentapetalae</taxon>
        <taxon>asterids</taxon>
        <taxon>lamiids</taxon>
        <taxon>Lamiales</taxon>
        <taxon>Scrophulariaceae</taxon>
        <taxon>Buddlejeae</taxon>
        <taxon>Buddleja</taxon>
    </lineage>
</organism>
<gene>
    <name evidence="1" type="ORF">BUALT_Bualt04G0094400</name>
</gene>
<sequence length="173" mass="20371">MTFYYGFFYYAKLVIPKGDLLLQVLRRSKRNIKTTSSCAFTALGWQVSSKLMVAIFFKGNLKRRPPILRLKECFEVLAVVRKGEYCEWRHQGDEQREVREKEVEQLGDCGHKMVDFIADYYNNIENFPVLSQVQKKVILVSLIHQEGVRPILLKRHLFDTVRIVGSRSEFCYR</sequence>
<evidence type="ECO:0000313" key="1">
    <source>
        <dbReference type="EMBL" id="KAG8384211.1"/>
    </source>
</evidence>
<reference evidence="1" key="1">
    <citation type="submission" date="2019-10" db="EMBL/GenBank/DDBJ databases">
        <authorList>
            <person name="Zhang R."/>
            <person name="Pan Y."/>
            <person name="Wang J."/>
            <person name="Ma R."/>
            <person name="Yu S."/>
        </authorList>
    </citation>
    <scope>NUCLEOTIDE SEQUENCE</scope>
    <source>
        <strain evidence="1">LA-IB0</strain>
        <tissue evidence="1">Leaf</tissue>
    </source>
</reference>
<accession>A0AAV6XUB6</accession>
<dbReference type="Gene3D" id="1.20.1340.10">
    <property type="entry name" value="dopa decarboxylase, N-terminal domain"/>
    <property type="match status" value="1"/>
</dbReference>